<sequence length="308" mass="35789">MNKSIQNNQHYFKISQENIEPSLDNFYIFDKKSPNLEKYIKNTKEIKEILTTIKTLQKKKENPKTINRYFEELQKSLSKFSNCSEFICFVNACDNTLDAVKKDLDLIKKITQKYFSKRLLSELVPEEWIQAILDSNSSRKKGKCGELKLISILKNLGVKEVKNWEDFNKSNKCVAQFSKVFSVKKVQESLNVKIKAKKQGKKLDLVAKYKNRIFLIEAKHLNTSGGGQDKQISELIEILNLKEKTPNISYISFLDGSYSNIVLLNTKAGEKLKTQRKEIKKYLKKNPNNYWLNTAGFKALFTDLIKYQ</sequence>
<dbReference type="AlphaFoldDB" id="A0A1G2FFQ8"/>
<reference evidence="1 2" key="1">
    <citation type="journal article" date="2016" name="Nat. Commun.">
        <title>Thousands of microbial genomes shed light on interconnected biogeochemical processes in an aquifer system.</title>
        <authorList>
            <person name="Anantharaman K."/>
            <person name="Brown C.T."/>
            <person name="Hug L.A."/>
            <person name="Sharon I."/>
            <person name="Castelle C.J."/>
            <person name="Probst A.J."/>
            <person name="Thomas B.C."/>
            <person name="Singh A."/>
            <person name="Wilkins M.J."/>
            <person name="Karaoz U."/>
            <person name="Brodie E.L."/>
            <person name="Williams K.H."/>
            <person name="Hubbard S.S."/>
            <person name="Banfield J.F."/>
        </authorList>
    </citation>
    <scope>NUCLEOTIDE SEQUENCE [LARGE SCALE GENOMIC DNA]</scope>
</reference>
<organism evidence="1 2">
    <name type="scientific">Candidatus Portnoybacteria bacterium RIFCSPHIGHO2_12_FULL_38_9</name>
    <dbReference type="NCBI Taxonomy" id="1801997"/>
    <lineage>
        <taxon>Bacteria</taxon>
        <taxon>Candidatus Portnoyibacteriota</taxon>
    </lineage>
</organism>
<dbReference type="Proteomes" id="UP000177061">
    <property type="component" value="Unassembled WGS sequence"/>
</dbReference>
<comment type="caution">
    <text evidence="1">The sequence shown here is derived from an EMBL/GenBank/DDBJ whole genome shotgun (WGS) entry which is preliminary data.</text>
</comment>
<evidence type="ECO:0000313" key="2">
    <source>
        <dbReference type="Proteomes" id="UP000177061"/>
    </source>
</evidence>
<accession>A0A1G2FFQ8</accession>
<dbReference type="STRING" id="1801997.A3J64_03540"/>
<protein>
    <recommendedName>
        <fullName evidence="3">Restriction endonuclease type II DpnII-like domain-containing protein</fullName>
    </recommendedName>
</protein>
<name>A0A1G2FFQ8_9BACT</name>
<evidence type="ECO:0000313" key="1">
    <source>
        <dbReference type="EMBL" id="OGZ36883.1"/>
    </source>
</evidence>
<gene>
    <name evidence="1" type="ORF">A3J64_03540</name>
</gene>
<dbReference type="EMBL" id="MHNB01000019">
    <property type="protein sequence ID" value="OGZ36883.1"/>
    <property type="molecule type" value="Genomic_DNA"/>
</dbReference>
<evidence type="ECO:0008006" key="3">
    <source>
        <dbReference type="Google" id="ProtNLM"/>
    </source>
</evidence>
<proteinExistence type="predicted"/>